<evidence type="ECO:0000313" key="7">
    <source>
        <dbReference type="Proteomes" id="UP000194139"/>
    </source>
</evidence>
<evidence type="ECO:0000259" key="5">
    <source>
        <dbReference type="Pfam" id="PF14331"/>
    </source>
</evidence>
<feature type="region of interest" description="Disordered" evidence="1">
    <location>
        <begin position="1125"/>
        <end position="1146"/>
    </location>
</feature>
<dbReference type="Pfam" id="PF14331">
    <property type="entry name" value="IcmF-related_N"/>
    <property type="match status" value="1"/>
</dbReference>
<evidence type="ECO:0000259" key="3">
    <source>
        <dbReference type="Pfam" id="PF06744"/>
    </source>
</evidence>
<dbReference type="EMBL" id="CP021109">
    <property type="protein sequence ID" value="ARP85575.1"/>
    <property type="molecule type" value="Genomic_DNA"/>
</dbReference>
<feature type="domain" description="Type VI secretion system IcmF C-terminal" evidence="3">
    <location>
        <begin position="1001"/>
        <end position="1104"/>
    </location>
</feature>
<protein>
    <recommendedName>
        <fullName evidence="8">Type VI secretion protein IcmF</fullName>
    </recommendedName>
</protein>
<dbReference type="InterPro" id="IPR017731">
    <property type="entry name" value="TssM1-like"/>
</dbReference>
<dbReference type="CDD" id="cd00882">
    <property type="entry name" value="Ras_like_GTPase"/>
    <property type="match status" value="1"/>
</dbReference>
<dbReference type="Proteomes" id="UP000194139">
    <property type="component" value="Chromosome"/>
</dbReference>
<feature type="domain" description="IcmF-related" evidence="4">
    <location>
        <begin position="497"/>
        <end position="789"/>
    </location>
</feature>
<dbReference type="PANTHER" id="PTHR36153">
    <property type="entry name" value="INNER MEMBRANE PROTEIN-RELATED"/>
    <property type="match status" value="1"/>
</dbReference>
<evidence type="ECO:0000259" key="4">
    <source>
        <dbReference type="Pfam" id="PF06761"/>
    </source>
</evidence>
<keyword evidence="2" id="KW-0812">Transmembrane</keyword>
<keyword evidence="2" id="KW-1133">Transmembrane helix</keyword>
<evidence type="ECO:0000313" key="6">
    <source>
        <dbReference type="EMBL" id="ARP85575.1"/>
    </source>
</evidence>
<dbReference type="Gene3D" id="3.40.50.300">
    <property type="entry name" value="P-loop containing nucleotide triphosphate hydrolases"/>
    <property type="match status" value="1"/>
</dbReference>
<accession>A0A1W6YWU7</accession>
<dbReference type="NCBIfam" id="TIGR03348">
    <property type="entry name" value="VI_IcmF"/>
    <property type="match status" value="1"/>
</dbReference>
<dbReference type="InterPro" id="IPR053156">
    <property type="entry name" value="T6SS_TssM-like"/>
</dbReference>
<dbReference type="InterPro" id="IPR010623">
    <property type="entry name" value="IcmF_C"/>
</dbReference>
<dbReference type="AlphaFoldDB" id="A0A1W6YWU7"/>
<dbReference type="InterPro" id="IPR027417">
    <property type="entry name" value="P-loop_NTPase"/>
</dbReference>
<evidence type="ECO:0008006" key="8">
    <source>
        <dbReference type="Google" id="ProtNLM"/>
    </source>
</evidence>
<gene>
    <name evidence="6" type="ORF">CAL13_04600</name>
</gene>
<dbReference type="InterPro" id="IPR025743">
    <property type="entry name" value="TssM1_N"/>
</dbReference>
<sequence>MLTLRAIVMAVLALLGIGAIVHLSPRIAYAGYAPFSTPEARVWLALGLLCLLLLGWAGAAASRRIGRLRVIWEAPPPSPAVQETITHDAKVLHRLNELFRATLRTLRAGGPAWRLGRHSLYRLPWYVVLGRRGSGKTALLEAARLKSRDQPDDGPHRDGDPCRFWLADQAVLIETAGADYTAPVLSGTPHAVWQRLLKLLRRARRKCPVNGVIVTVSASDLLADAGERDEIASGLRGRLREMLRKLGIRFPVYVVVTHCDRLAGFTSFFSHMDRAGTEQVWGMTLSGEDVPGAVFEQEFALLVKRLQGRVVPLVTAARDEALAARIFAFPAQFEALGEPLQALLRDVFTPSPYALAPWLRGVYFTSAVQDGDERARPASAMAHAMIASGQIRTIAGAHDYFTARLLKQVVFPENHLAGARPPGRAGRLYRWLAAIAFIAGTLAAATAIWLGYARNRSAIDAMARDTAILAEKASAEQAPGPTDDPSAMIDLLNAAARPVSAAPQSGADAFFLRQPGLYQGRRLGEAAHAAYLALLRQTLPPFIHARARRAMADTSRGEFDRLMALRTYLMLAGSTRRDGDAVLAWFTDDVRTMALPPARRADMLRHARVLLEQGDWGPPLPVDAALLGHVREQLSGLRLVDSLYGELQGKLRGVMPGTLSLARMAGVDAPLALSRASGRPLSDGVPAAYTVAGYRAYLRLRDAAVAGASDWQMALGQAGAAGLDAASLRARLDKLYFSQYIDAWDALLADVQLTAIEPDASNAAADARLLAGAQSPLRLFLQAAARETTLAGIDGDGKASNPTPVDEHFAALHDLFKAGPGQTPPIDQVQGRIAEAAVFLDAVDAAMRRNIPLPPSDAIDTLEDEAQDQPPPLGGVLRQLASIGKAVALGDTRERLDETWRAEVAPFCHAAVDGRYPFDRTSTKDVTQSDFNRLFAPGGLIDSFFQANVQRYVDMTTHPWRWRPNGRRLGLSRAALQAFEDAASIKRAFFPDGGNTASVHFQLLPLSLDPYFTRFEMTVGGQTLEYAHGPVRPKTFVWPGGEPSARLAYEPPAPDGRGGVTVLGPWALFRLLDLGSVQAVRPERFIVRFNLHGKAVSLQLDAQSVINPFGLAALQRFRCIDRLAPSRPPSAPASGRVEPAGDSRDR</sequence>
<evidence type="ECO:0000256" key="2">
    <source>
        <dbReference type="SAM" id="Phobius"/>
    </source>
</evidence>
<feature type="domain" description="Type VI secretion system component TssM1 N-terminal" evidence="5">
    <location>
        <begin position="191"/>
        <end position="438"/>
    </location>
</feature>
<proteinExistence type="predicted"/>
<reference evidence="6 7" key="1">
    <citation type="submission" date="2017-05" db="EMBL/GenBank/DDBJ databases">
        <title>Complete and WGS of Bordetella genogroups.</title>
        <authorList>
            <person name="Spilker T."/>
            <person name="LiPuma J."/>
        </authorList>
    </citation>
    <scope>NUCLEOTIDE SEQUENCE [LARGE SCALE GENOMIC DNA]</scope>
    <source>
        <strain evidence="6 7">AU17164</strain>
    </source>
</reference>
<dbReference type="Pfam" id="PF06744">
    <property type="entry name" value="IcmF_C"/>
    <property type="match status" value="1"/>
</dbReference>
<organism evidence="6 7">
    <name type="scientific">Bordetella genomosp. 9</name>
    <dbReference type="NCBI Taxonomy" id="1416803"/>
    <lineage>
        <taxon>Bacteria</taxon>
        <taxon>Pseudomonadati</taxon>
        <taxon>Pseudomonadota</taxon>
        <taxon>Betaproteobacteria</taxon>
        <taxon>Burkholderiales</taxon>
        <taxon>Alcaligenaceae</taxon>
        <taxon>Bordetella</taxon>
    </lineage>
</organism>
<dbReference type="PANTHER" id="PTHR36153:SF1">
    <property type="entry name" value="TYPE VI SECRETION SYSTEM COMPONENT TSSM1"/>
    <property type="match status" value="1"/>
</dbReference>
<evidence type="ECO:0000256" key="1">
    <source>
        <dbReference type="SAM" id="MobiDB-lite"/>
    </source>
</evidence>
<keyword evidence="7" id="KW-1185">Reference proteome</keyword>
<keyword evidence="2" id="KW-0472">Membrane</keyword>
<dbReference type="SUPFAM" id="SSF52540">
    <property type="entry name" value="P-loop containing nucleoside triphosphate hydrolases"/>
    <property type="match status" value="1"/>
</dbReference>
<dbReference type="InterPro" id="IPR009612">
    <property type="entry name" value="IcmF-rel"/>
</dbReference>
<feature type="transmembrane region" description="Helical" evidence="2">
    <location>
        <begin position="428"/>
        <end position="452"/>
    </location>
</feature>
<feature type="transmembrane region" description="Helical" evidence="2">
    <location>
        <begin position="40"/>
        <end position="59"/>
    </location>
</feature>
<name>A0A1W6YWU7_9BORD</name>
<dbReference type="Pfam" id="PF06761">
    <property type="entry name" value="IcmF-related"/>
    <property type="match status" value="1"/>
</dbReference>